<keyword evidence="3" id="KW-1185">Reference proteome</keyword>
<accession>A0A3E3K579</accession>
<dbReference type="OrthoDB" id="7057004at2"/>
<keyword evidence="1" id="KW-0472">Membrane</keyword>
<evidence type="ECO:0000313" key="3">
    <source>
        <dbReference type="Proteomes" id="UP000261080"/>
    </source>
</evidence>
<dbReference type="AlphaFoldDB" id="A0A3E3K579"/>
<feature type="transmembrane region" description="Helical" evidence="1">
    <location>
        <begin position="84"/>
        <end position="103"/>
    </location>
</feature>
<feature type="transmembrane region" description="Helical" evidence="1">
    <location>
        <begin position="171"/>
        <end position="192"/>
    </location>
</feature>
<dbReference type="PANTHER" id="PTHR37314:SF4">
    <property type="entry name" value="UPF0700 TRANSMEMBRANE PROTEIN YOAK"/>
    <property type="match status" value="1"/>
</dbReference>
<proteinExistence type="predicted"/>
<evidence type="ECO:0000256" key="1">
    <source>
        <dbReference type="SAM" id="Phobius"/>
    </source>
</evidence>
<dbReference type="Proteomes" id="UP000261080">
    <property type="component" value="Unassembled WGS sequence"/>
</dbReference>
<sequence length="233" mass="25762">MERETVFDVPVHYTMAIFGGFIGAYAILARMQVFGSAQTANMIELVCGILGRDPEEVLIRIGALVIFIGAIALSAVLAKNVRWNVKYLAVLFDFAAICVVGFLPAKMDPVKALYPIFFVTAFQWCVFKGANGYVSSTIFSTNNLKQTVLSAAEYLLYKDEEEIRKEKGRKAAFFGGTLLSFHLGVGFGYLIWLQYGLHSVWFGSVPLLAGAALLVIQDVRVKEYEQEQDSVSC</sequence>
<evidence type="ECO:0000313" key="2">
    <source>
        <dbReference type="EMBL" id="RGE89864.1"/>
    </source>
</evidence>
<feature type="transmembrane region" description="Helical" evidence="1">
    <location>
        <begin position="57"/>
        <end position="78"/>
    </location>
</feature>
<dbReference type="GeneID" id="97192903"/>
<organism evidence="2 3">
    <name type="scientific">Sellimonas intestinalis</name>
    <dbReference type="NCBI Taxonomy" id="1653434"/>
    <lineage>
        <taxon>Bacteria</taxon>
        <taxon>Bacillati</taxon>
        <taxon>Bacillota</taxon>
        <taxon>Clostridia</taxon>
        <taxon>Lachnospirales</taxon>
        <taxon>Lachnospiraceae</taxon>
        <taxon>Sellimonas</taxon>
    </lineage>
</organism>
<dbReference type="RefSeq" id="WP_024732714.1">
    <property type="nucleotide sequence ID" value="NZ_BAABYU010000001.1"/>
</dbReference>
<feature type="transmembrane region" description="Helical" evidence="1">
    <location>
        <begin position="12"/>
        <end position="29"/>
    </location>
</feature>
<feature type="transmembrane region" description="Helical" evidence="1">
    <location>
        <begin position="198"/>
        <end position="216"/>
    </location>
</feature>
<name>A0A3E3K579_9FIRM</name>
<protein>
    <submittedName>
        <fullName evidence="2">DUF1275 domain-containing protein</fullName>
    </submittedName>
</protein>
<keyword evidence="1" id="KW-1133">Transmembrane helix</keyword>
<keyword evidence="1" id="KW-0812">Transmembrane</keyword>
<comment type="caution">
    <text evidence="2">The sequence shown here is derived from an EMBL/GenBank/DDBJ whole genome shotgun (WGS) entry which is preliminary data.</text>
</comment>
<dbReference type="InterPro" id="IPR010699">
    <property type="entry name" value="DUF1275"/>
</dbReference>
<dbReference type="PANTHER" id="PTHR37314">
    <property type="entry name" value="SLR0142 PROTEIN"/>
    <property type="match status" value="1"/>
</dbReference>
<reference evidence="2 3" key="1">
    <citation type="submission" date="2018-08" db="EMBL/GenBank/DDBJ databases">
        <title>A genome reference for cultivated species of the human gut microbiota.</title>
        <authorList>
            <person name="Zou Y."/>
            <person name="Xue W."/>
            <person name="Luo G."/>
        </authorList>
    </citation>
    <scope>NUCLEOTIDE SEQUENCE [LARGE SCALE GENOMIC DNA]</scope>
    <source>
        <strain evidence="2 3">AF37-2AT</strain>
    </source>
</reference>
<dbReference type="EMBL" id="QVLX01000001">
    <property type="protein sequence ID" value="RGE89864.1"/>
    <property type="molecule type" value="Genomic_DNA"/>
</dbReference>
<gene>
    <name evidence="2" type="ORF">DW016_00895</name>
</gene>
<dbReference type="Pfam" id="PF06912">
    <property type="entry name" value="DUF1275"/>
    <property type="match status" value="1"/>
</dbReference>